<feature type="signal peptide" evidence="1">
    <location>
        <begin position="1"/>
        <end position="20"/>
    </location>
</feature>
<sequence>MKKNLLLFFALIIAALSAHAQTDSDRMNKLIAELTPLDSAYKAQYENKDYSAAIQSINQMLKIWNGMELSKEENEKYGAAIKNSVAILYYNQACSYSLANKRKEAIDAFRQSVAYGYTNYRSAKNDEDFKNIQNDKKFKKILESIRQYDKLFILQHSKGYNKENTDSLPHFRYQSPENYPLEYTRNFFNLDSVAGNGDEISKFKNILKFVHDTIPHDGGNFGFCESDPIDIYNYHKTTGKGVNCRQLAITLCGMYLAMGYPARYVTCLPQDANDSDCHVICCVYSQKLDKWLWMDPTFNAYVEDDKGNLLSIEEVRSRLIANQPLVLNEDANWNNKKTYNKEYYLDYYMAKNLYWLECTDFNCFNPEPRFRDIKRTYIGLVPQGFTSKATEDTMLTSDPDYFWQKPTTSKN</sequence>
<dbReference type="Proteomes" id="UP000070533">
    <property type="component" value="Unassembled WGS sequence"/>
</dbReference>
<dbReference type="eggNOG" id="COG1305">
    <property type="taxonomic scope" value="Bacteria"/>
</dbReference>
<dbReference type="RefSeq" id="WP_060941111.1">
    <property type="nucleotide sequence ID" value="NZ_KQ957308.1"/>
</dbReference>
<accession>A0A133PXP5</accession>
<reference evidence="4" key="1">
    <citation type="submission" date="2016-01" db="EMBL/GenBank/DDBJ databases">
        <authorList>
            <person name="Mitreva M."/>
            <person name="Pepin K.H."/>
            <person name="Mihindukulasuriya K.A."/>
            <person name="Fulton R."/>
            <person name="Fronick C."/>
            <person name="O'Laughlin M."/>
            <person name="Miner T."/>
            <person name="Herter B."/>
            <person name="Rosa B.A."/>
            <person name="Cordes M."/>
            <person name="Tomlinson C."/>
            <person name="Wollam A."/>
            <person name="Palsikar V.B."/>
            <person name="Mardis E.R."/>
            <person name="Wilson R.K."/>
        </authorList>
    </citation>
    <scope>NUCLEOTIDE SEQUENCE [LARGE SCALE GENOMIC DNA]</scope>
    <source>
        <strain evidence="4">MJR7716</strain>
    </source>
</reference>
<dbReference type="InterPro" id="IPR038765">
    <property type="entry name" value="Papain-like_cys_pep_sf"/>
</dbReference>
<dbReference type="PATRIC" id="fig|28128.5.peg.2228"/>
<dbReference type="SUPFAM" id="SSF48452">
    <property type="entry name" value="TPR-like"/>
    <property type="match status" value="1"/>
</dbReference>
<feature type="domain" description="Transglutaminase-like" evidence="2">
    <location>
        <begin position="193"/>
        <end position="296"/>
    </location>
</feature>
<evidence type="ECO:0000256" key="1">
    <source>
        <dbReference type="SAM" id="SignalP"/>
    </source>
</evidence>
<dbReference type="SUPFAM" id="SSF54001">
    <property type="entry name" value="Cysteine proteinases"/>
    <property type="match status" value="1"/>
</dbReference>
<dbReference type="NCBIfam" id="NF047558">
    <property type="entry name" value="TPR_END_plus"/>
    <property type="match status" value="1"/>
</dbReference>
<name>A0A133PXP5_9BACT</name>
<dbReference type="Pfam" id="PF01841">
    <property type="entry name" value="Transglut_core"/>
    <property type="match status" value="1"/>
</dbReference>
<dbReference type="InterPro" id="IPR002931">
    <property type="entry name" value="Transglutaminase-like"/>
</dbReference>
<protein>
    <submittedName>
        <fullName evidence="3">Tetratricopeptide repeat protein</fullName>
    </submittedName>
</protein>
<dbReference type="STRING" id="28128.HMPREF3226_02164"/>
<dbReference type="AlphaFoldDB" id="A0A133PXP5"/>
<keyword evidence="4" id="KW-1185">Reference proteome</keyword>
<feature type="chain" id="PRO_5007458463" evidence="1">
    <location>
        <begin position="21"/>
        <end position="411"/>
    </location>
</feature>
<dbReference type="Gene3D" id="3.10.620.30">
    <property type="match status" value="1"/>
</dbReference>
<evidence type="ECO:0000313" key="4">
    <source>
        <dbReference type="Proteomes" id="UP000070533"/>
    </source>
</evidence>
<evidence type="ECO:0000259" key="2">
    <source>
        <dbReference type="Pfam" id="PF01841"/>
    </source>
</evidence>
<evidence type="ECO:0000313" key="3">
    <source>
        <dbReference type="EMBL" id="KXA34789.1"/>
    </source>
</evidence>
<dbReference type="EMBL" id="LRQG01000196">
    <property type="protein sequence ID" value="KXA34789.1"/>
    <property type="molecule type" value="Genomic_DNA"/>
</dbReference>
<gene>
    <name evidence="3" type="ORF">HMPREF3226_02164</name>
</gene>
<comment type="caution">
    <text evidence="3">The sequence shown here is derived from an EMBL/GenBank/DDBJ whole genome shotgun (WGS) entry which is preliminary data.</text>
</comment>
<dbReference type="InterPro" id="IPR011990">
    <property type="entry name" value="TPR-like_helical_dom_sf"/>
</dbReference>
<dbReference type="OrthoDB" id="5166556at2"/>
<keyword evidence="1" id="KW-0732">Signal</keyword>
<organism evidence="3 4">
    <name type="scientific">Prevotella corporis</name>
    <dbReference type="NCBI Taxonomy" id="28128"/>
    <lineage>
        <taxon>Bacteria</taxon>
        <taxon>Pseudomonadati</taxon>
        <taxon>Bacteroidota</taxon>
        <taxon>Bacteroidia</taxon>
        <taxon>Bacteroidales</taxon>
        <taxon>Prevotellaceae</taxon>
        <taxon>Prevotella</taxon>
    </lineage>
</organism>
<proteinExistence type="predicted"/>